<accession>A0ABT2BEH2</accession>
<sequence>MYKLAFATVAFLLFAAEPAVAAGTSAKSAASAKPARHHIHKASAKRKDLAQQIADDNRERMVRRIEMVHGKRKVTWQRVRRAAPAVAALSAGDLAGLNLTHDPLDLRSNVALVLDQETSEVLFEKNSSVALPIASITKLMTGLVVVQAHQDMDEMLTVTEADVDRHKFTSSRLRVGARMSRRDLLHIALMSSENRAAAALGRNYPGGISAFVAAMNDKARELGMQDTHYVDSSGLSSDNVSSARDLAKLVAVAHQEPTLRDYTTSPNYVVTANGRPMRFGNTNYLVSLPDWNIGLQKTGFINEAGRCLVMQALIQGRNVIMVFLDSKGKMSRTADAGRIRRWLEALRPSSFSAAEPATTLSSVTTAPDVR</sequence>
<comment type="caution">
    <text evidence="11">The sequence shown here is derived from an EMBL/GenBank/DDBJ whole genome shotgun (WGS) entry which is preliminary data.</text>
</comment>
<evidence type="ECO:0000256" key="9">
    <source>
        <dbReference type="SAM" id="SignalP"/>
    </source>
</evidence>
<dbReference type="Gene3D" id="3.40.710.10">
    <property type="entry name" value="DD-peptidase/beta-lactamase superfamily"/>
    <property type="match status" value="1"/>
</dbReference>
<evidence type="ECO:0000256" key="7">
    <source>
        <dbReference type="RuleBase" id="RU004016"/>
    </source>
</evidence>
<dbReference type="InterPro" id="IPR018044">
    <property type="entry name" value="Peptidase_S11"/>
</dbReference>
<evidence type="ECO:0000256" key="8">
    <source>
        <dbReference type="SAM" id="MobiDB-lite"/>
    </source>
</evidence>
<gene>
    <name evidence="11" type="primary">pbpG</name>
    <name evidence="11" type="ORF">NX773_01935</name>
</gene>
<feature type="region of interest" description="Disordered" evidence="8">
    <location>
        <begin position="28"/>
        <end position="50"/>
    </location>
</feature>
<dbReference type="EC" id="3.4.21.-" evidence="11"/>
<keyword evidence="4" id="KW-0133">Cell shape</keyword>
<keyword evidence="2 9" id="KW-0732">Signal</keyword>
<feature type="domain" description="Peptidase S11 D-alanyl-D-alanine carboxypeptidase A N-terminal" evidence="10">
    <location>
        <begin position="102"/>
        <end position="327"/>
    </location>
</feature>
<dbReference type="PANTHER" id="PTHR21581:SF26">
    <property type="entry name" value="D-ALANYL-D-ALANINE ENDOPEPTIDASE"/>
    <property type="match status" value="1"/>
</dbReference>
<evidence type="ECO:0000313" key="12">
    <source>
        <dbReference type="Proteomes" id="UP001205861"/>
    </source>
</evidence>
<protein>
    <submittedName>
        <fullName evidence="11">D-alanyl-D-alanine endopeptidase</fullName>
        <ecNumber evidence="11">3.4.21.-</ecNumber>
    </submittedName>
</protein>
<reference evidence="11 12" key="1">
    <citation type="submission" date="2022-08" db="EMBL/GenBank/DDBJ databases">
        <title>Reclassification of Massilia species as members of the genera Telluria, Duganella, Pseudoduganella, Mokoshia gen. nov. and Zemynaea gen. nov. using orthogonal and non-orthogonal genome-based approaches.</title>
        <authorList>
            <person name="Bowman J.P."/>
        </authorList>
    </citation>
    <scope>NUCLEOTIDE SEQUENCE [LARGE SCALE GENOMIC DNA]</scope>
    <source>
        <strain evidence="11 12">JCM 31607</strain>
    </source>
</reference>
<feature type="compositionally biased region" description="Basic residues" evidence="8">
    <location>
        <begin position="34"/>
        <end position="44"/>
    </location>
</feature>
<dbReference type="PANTHER" id="PTHR21581">
    <property type="entry name" value="D-ALANYL-D-ALANINE CARBOXYPEPTIDASE"/>
    <property type="match status" value="1"/>
</dbReference>
<keyword evidence="6" id="KW-0961">Cell wall biogenesis/degradation</keyword>
<organism evidence="11 12">
    <name type="scientific">Massilia solisilvae</name>
    <dbReference type="NCBI Taxonomy" id="1811225"/>
    <lineage>
        <taxon>Bacteria</taxon>
        <taxon>Pseudomonadati</taxon>
        <taxon>Pseudomonadota</taxon>
        <taxon>Betaproteobacteria</taxon>
        <taxon>Burkholderiales</taxon>
        <taxon>Oxalobacteraceae</taxon>
        <taxon>Telluria group</taxon>
        <taxon>Massilia</taxon>
    </lineage>
</organism>
<dbReference type="Pfam" id="PF00768">
    <property type="entry name" value="Peptidase_S11"/>
    <property type="match status" value="1"/>
</dbReference>
<evidence type="ECO:0000256" key="3">
    <source>
        <dbReference type="ARBA" id="ARBA00022801"/>
    </source>
</evidence>
<comment type="similarity">
    <text evidence="1 7">Belongs to the peptidase S11 family.</text>
</comment>
<evidence type="ECO:0000313" key="11">
    <source>
        <dbReference type="EMBL" id="MCS0606923.1"/>
    </source>
</evidence>
<dbReference type="NCBIfam" id="NF008668">
    <property type="entry name" value="PRK11669.1"/>
    <property type="match status" value="1"/>
</dbReference>
<evidence type="ECO:0000259" key="10">
    <source>
        <dbReference type="Pfam" id="PF00768"/>
    </source>
</evidence>
<keyword evidence="3 11" id="KW-0378">Hydrolase</keyword>
<evidence type="ECO:0000256" key="4">
    <source>
        <dbReference type="ARBA" id="ARBA00022960"/>
    </source>
</evidence>
<feature type="chain" id="PRO_5045446463" evidence="9">
    <location>
        <begin position="22"/>
        <end position="370"/>
    </location>
</feature>
<name>A0ABT2BEH2_9BURK</name>
<dbReference type="Proteomes" id="UP001205861">
    <property type="component" value="Unassembled WGS sequence"/>
</dbReference>
<dbReference type="SUPFAM" id="SSF56601">
    <property type="entry name" value="beta-lactamase/transpeptidase-like"/>
    <property type="match status" value="1"/>
</dbReference>
<evidence type="ECO:0000256" key="2">
    <source>
        <dbReference type="ARBA" id="ARBA00022729"/>
    </source>
</evidence>
<dbReference type="RefSeq" id="WP_258854710.1">
    <property type="nucleotide sequence ID" value="NZ_JANUGV010000001.1"/>
</dbReference>
<dbReference type="PRINTS" id="PR00725">
    <property type="entry name" value="DADACBPTASE1"/>
</dbReference>
<evidence type="ECO:0000256" key="6">
    <source>
        <dbReference type="ARBA" id="ARBA00023316"/>
    </source>
</evidence>
<dbReference type="EMBL" id="JANUGV010000001">
    <property type="protein sequence ID" value="MCS0606923.1"/>
    <property type="molecule type" value="Genomic_DNA"/>
</dbReference>
<keyword evidence="12" id="KW-1185">Reference proteome</keyword>
<keyword evidence="5" id="KW-0573">Peptidoglycan synthesis</keyword>
<dbReference type="InterPro" id="IPR001967">
    <property type="entry name" value="Peptidase_S11_N"/>
</dbReference>
<dbReference type="InterPro" id="IPR012338">
    <property type="entry name" value="Beta-lactam/transpept-like"/>
</dbReference>
<dbReference type="GO" id="GO:0016787">
    <property type="term" value="F:hydrolase activity"/>
    <property type="evidence" value="ECO:0007669"/>
    <property type="project" value="UniProtKB-KW"/>
</dbReference>
<evidence type="ECO:0000256" key="1">
    <source>
        <dbReference type="ARBA" id="ARBA00007164"/>
    </source>
</evidence>
<feature type="signal peptide" evidence="9">
    <location>
        <begin position="1"/>
        <end position="21"/>
    </location>
</feature>
<proteinExistence type="inferred from homology"/>
<evidence type="ECO:0000256" key="5">
    <source>
        <dbReference type="ARBA" id="ARBA00022984"/>
    </source>
</evidence>